<proteinExistence type="predicted"/>
<sequence>MVKFNYLLQSLVGKARQTAAQFKIIEENYPIVIDLLKKKYGSNSLIVEELLAQLEQIRADGSNTRQQANLLERITALLMQLSTKGQDNNHRLVLDMVLRKFNGDIQAKALEKWENLEHINQWTWSALRQHLSVIID</sequence>
<name>A0A7I4YEA1_HAECO</name>
<dbReference type="OrthoDB" id="5868776at2759"/>
<dbReference type="Proteomes" id="UP000025227">
    <property type="component" value="Unplaced"/>
</dbReference>
<dbReference type="Pfam" id="PF03564">
    <property type="entry name" value="DUF1759"/>
    <property type="match status" value="1"/>
</dbReference>
<reference evidence="2" key="1">
    <citation type="submission" date="2020-12" db="UniProtKB">
        <authorList>
            <consortium name="WormBaseParasite"/>
        </authorList>
    </citation>
    <scope>IDENTIFICATION</scope>
    <source>
        <strain evidence="2">MHco3</strain>
    </source>
</reference>
<dbReference type="WBParaSite" id="HCON_00081280-00001">
    <property type="protein sequence ID" value="HCON_00081280-00001"/>
    <property type="gene ID" value="HCON_00081280"/>
</dbReference>
<evidence type="ECO:0000313" key="1">
    <source>
        <dbReference type="Proteomes" id="UP000025227"/>
    </source>
</evidence>
<dbReference type="InterPro" id="IPR005312">
    <property type="entry name" value="DUF1759"/>
</dbReference>
<evidence type="ECO:0000313" key="2">
    <source>
        <dbReference type="WBParaSite" id="HCON_00081280-00001"/>
    </source>
</evidence>
<accession>A0A7I4YEA1</accession>
<protein>
    <submittedName>
        <fullName evidence="2">Bacteriocin immunity protein</fullName>
    </submittedName>
</protein>
<dbReference type="AlphaFoldDB" id="A0A7I4YEA1"/>
<keyword evidence="1" id="KW-1185">Reference proteome</keyword>
<organism evidence="1 2">
    <name type="scientific">Haemonchus contortus</name>
    <name type="common">Barber pole worm</name>
    <dbReference type="NCBI Taxonomy" id="6289"/>
    <lineage>
        <taxon>Eukaryota</taxon>
        <taxon>Metazoa</taxon>
        <taxon>Ecdysozoa</taxon>
        <taxon>Nematoda</taxon>
        <taxon>Chromadorea</taxon>
        <taxon>Rhabditida</taxon>
        <taxon>Rhabditina</taxon>
        <taxon>Rhabditomorpha</taxon>
        <taxon>Strongyloidea</taxon>
        <taxon>Trichostrongylidae</taxon>
        <taxon>Haemonchus</taxon>
    </lineage>
</organism>